<dbReference type="Proteomes" id="UP000555828">
    <property type="component" value="Unassembled WGS sequence"/>
</dbReference>
<name>A0A841GTR8_9BACT</name>
<evidence type="ECO:0000313" key="2">
    <source>
        <dbReference type="Proteomes" id="UP000555828"/>
    </source>
</evidence>
<sequence length="277" mass="29672">MANETLKTNMVVPEVFSNIVEGEFTSKAKLLKFATVYNNLVGKPGDTIHFPKWGTLSEATDLTEATAMGTEVLGTSDVSAVIKEIGKAVEISDTAVLTAIGDPISEAARQLGIVIANKVDSDIKAELESTTLAVDYSATGVIDYNAIVQALAKFGENYDDILALVVHSKQAADLLKDSNFINAAAFGQPVMVNGYAAIGKVAGIPVVISDRITKTAGTPDTYTALLLRKNAVALAYKRQLKIEQDRDILKRTTVIAGTMHYAVKLLDENRVVKIITQ</sequence>
<gene>
    <name evidence="1" type="ORF">HNP65_000313</name>
</gene>
<keyword evidence="2" id="KW-1185">Reference proteome</keyword>
<reference evidence="1 2" key="1">
    <citation type="submission" date="2020-08" db="EMBL/GenBank/DDBJ databases">
        <title>Genomic Encyclopedia of Type Strains, Phase IV (KMG-IV): sequencing the most valuable type-strain genomes for metagenomic binning, comparative biology and taxonomic classification.</title>
        <authorList>
            <person name="Goeker M."/>
        </authorList>
    </citation>
    <scope>NUCLEOTIDE SEQUENCE [LARGE SCALE GENOMIC DNA]</scope>
    <source>
        <strain evidence="1 2">DSM 13481</strain>
    </source>
</reference>
<dbReference type="RefSeq" id="WP_184618639.1">
    <property type="nucleotide sequence ID" value="NZ_JACHEX010000001.1"/>
</dbReference>
<organism evidence="1 2">
    <name type="scientific">Thermosipho japonicus</name>
    <dbReference type="NCBI Taxonomy" id="90323"/>
    <lineage>
        <taxon>Bacteria</taxon>
        <taxon>Thermotogati</taxon>
        <taxon>Thermotogota</taxon>
        <taxon>Thermotogae</taxon>
        <taxon>Thermotogales</taxon>
        <taxon>Fervidobacteriaceae</taxon>
        <taxon>Thermosipho</taxon>
    </lineage>
</organism>
<dbReference type="AlphaFoldDB" id="A0A841GTR8"/>
<dbReference type="NCBIfam" id="TIGR04387">
    <property type="entry name" value="capsid_maj_N4"/>
    <property type="match status" value="1"/>
</dbReference>
<comment type="caution">
    <text evidence="1">The sequence shown here is derived from an EMBL/GenBank/DDBJ whole genome shotgun (WGS) entry which is preliminary data.</text>
</comment>
<protein>
    <submittedName>
        <fullName evidence="1">N4-gp56 family major capsid protein</fullName>
    </submittedName>
</protein>
<dbReference type="EMBL" id="JACHEX010000001">
    <property type="protein sequence ID" value="MBB6061891.1"/>
    <property type="molecule type" value="Genomic_DNA"/>
</dbReference>
<proteinExistence type="predicted"/>
<evidence type="ECO:0000313" key="1">
    <source>
        <dbReference type="EMBL" id="MBB6061891.1"/>
    </source>
</evidence>
<dbReference type="Pfam" id="PF25209">
    <property type="entry name" value="Phage_capsid_4"/>
    <property type="match status" value="1"/>
</dbReference>
<accession>A0A841GTR8</accession>
<dbReference type="SUPFAM" id="SSF56563">
    <property type="entry name" value="Major capsid protein gp5"/>
    <property type="match status" value="1"/>
</dbReference>